<dbReference type="Proteomes" id="UP001345219">
    <property type="component" value="Chromosome 14"/>
</dbReference>
<feature type="region of interest" description="Disordered" evidence="7">
    <location>
        <begin position="71"/>
        <end position="98"/>
    </location>
</feature>
<comment type="similarity">
    <text evidence="2">Belongs to the PC-esterase family. TBL subfamily.</text>
</comment>
<reference evidence="10 11" key="1">
    <citation type="journal article" date="2023" name="Hortic Res">
        <title>Pangenome of water caltrop reveals structural variations and asymmetric subgenome divergence after allopolyploidization.</title>
        <authorList>
            <person name="Zhang X."/>
            <person name="Chen Y."/>
            <person name="Wang L."/>
            <person name="Yuan Y."/>
            <person name="Fang M."/>
            <person name="Shi L."/>
            <person name="Lu R."/>
            <person name="Comes H.P."/>
            <person name="Ma Y."/>
            <person name="Chen Y."/>
            <person name="Huang G."/>
            <person name="Zhou Y."/>
            <person name="Zheng Z."/>
            <person name="Qiu Y."/>
        </authorList>
    </citation>
    <scope>NUCLEOTIDE SEQUENCE [LARGE SCALE GENOMIC DNA]</scope>
    <source>
        <tissue evidence="10">Roots</tissue>
    </source>
</reference>
<evidence type="ECO:0008006" key="12">
    <source>
        <dbReference type="Google" id="ProtNLM"/>
    </source>
</evidence>
<evidence type="ECO:0000259" key="8">
    <source>
        <dbReference type="Pfam" id="PF13839"/>
    </source>
</evidence>
<organism evidence="10 11">
    <name type="scientific">Trapa incisa</name>
    <dbReference type="NCBI Taxonomy" id="236973"/>
    <lineage>
        <taxon>Eukaryota</taxon>
        <taxon>Viridiplantae</taxon>
        <taxon>Streptophyta</taxon>
        <taxon>Embryophyta</taxon>
        <taxon>Tracheophyta</taxon>
        <taxon>Spermatophyta</taxon>
        <taxon>Magnoliopsida</taxon>
        <taxon>eudicotyledons</taxon>
        <taxon>Gunneridae</taxon>
        <taxon>Pentapetalae</taxon>
        <taxon>rosids</taxon>
        <taxon>malvids</taxon>
        <taxon>Myrtales</taxon>
        <taxon>Lythraceae</taxon>
        <taxon>Trapa</taxon>
    </lineage>
</organism>
<dbReference type="PANTHER" id="PTHR32285:SF57">
    <property type="entry name" value="XYLOGLUCAN O-ACETYLTRANSFERASE 1"/>
    <property type="match status" value="1"/>
</dbReference>
<dbReference type="GO" id="GO:0016020">
    <property type="term" value="C:membrane"/>
    <property type="evidence" value="ECO:0007669"/>
    <property type="project" value="UniProtKB-SubCell"/>
</dbReference>
<evidence type="ECO:0000256" key="1">
    <source>
        <dbReference type="ARBA" id="ARBA00004167"/>
    </source>
</evidence>
<keyword evidence="6" id="KW-0472">Membrane</keyword>
<gene>
    <name evidence="10" type="ORF">SAY87_018078</name>
</gene>
<evidence type="ECO:0000256" key="5">
    <source>
        <dbReference type="ARBA" id="ARBA00022989"/>
    </source>
</evidence>
<evidence type="ECO:0000313" key="11">
    <source>
        <dbReference type="Proteomes" id="UP001345219"/>
    </source>
</evidence>
<dbReference type="InterPro" id="IPR029962">
    <property type="entry name" value="TBL"/>
</dbReference>
<keyword evidence="11" id="KW-1185">Reference proteome</keyword>
<evidence type="ECO:0000259" key="9">
    <source>
        <dbReference type="Pfam" id="PF14416"/>
    </source>
</evidence>
<keyword evidence="4" id="KW-0735">Signal-anchor</keyword>
<dbReference type="GO" id="GO:0005794">
    <property type="term" value="C:Golgi apparatus"/>
    <property type="evidence" value="ECO:0007669"/>
    <property type="project" value="TreeGrafter"/>
</dbReference>
<feature type="domain" description="Trichome birefringence-like N-terminal" evidence="9">
    <location>
        <begin position="173"/>
        <end position="225"/>
    </location>
</feature>
<dbReference type="GO" id="GO:0016413">
    <property type="term" value="F:O-acetyltransferase activity"/>
    <property type="evidence" value="ECO:0007669"/>
    <property type="project" value="InterPro"/>
</dbReference>
<dbReference type="Pfam" id="PF13839">
    <property type="entry name" value="PC-Esterase"/>
    <property type="match status" value="1"/>
</dbReference>
<evidence type="ECO:0000256" key="2">
    <source>
        <dbReference type="ARBA" id="ARBA00007727"/>
    </source>
</evidence>
<dbReference type="PANTHER" id="PTHR32285">
    <property type="entry name" value="PROTEIN TRICHOME BIREFRINGENCE-LIKE 9-RELATED"/>
    <property type="match status" value="1"/>
</dbReference>
<comment type="subcellular location">
    <subcellularLocation>
        <location evidence="1">Membrane</location>
        <topology evidence="1">Single-pass membrane protein</topology>
    </subcellularLocation>
</comment>
<evidence type="ECO:0000256" key="7">
    <source>
        <dbReference type="SAM" id="MobiDB-lite"/>
    </source>
</evidence>
<proteinExistence type="inferred from homology"/>
<evidence type="ECO:0000256" key="4">
    <source>
        <dbReference type="ARBA" id="ARBA00022968"/>
    </source>
</evidence>
<dbReference type="InterPro" id="IPR025846">
    <property type="entry name" value="TBL_N"/>
</dbReference>
<evidence type="ECO:0000256" key="6">
    <source>
        <dbReference type="ARBA" id="ARBA00023136"/>
    </source>
</evidence>
<evidence type="ECO:0000313" key="10">
    <source>
        <dbReference type="EMBL" id="KAK4777891.1"/>
    </source>
</evidence>
<protein>
    <recommendedName>
        <fullName evidence="12">Trichome birefringence-like N-terminal domain-containing protein</fullName>
    </recommendedName>
</protein>
<dbReference type="InterPro" id="IPR026057">
    <property type="entry name" value="TBL_C"/>
</dbReference>
<feature type="domain" description="Trichome birefringence-like C-terminal" evidence="8">
    <location>
        <begin position="227"/>
        <end position="522"/>
    </location>
</feature>
<keyword evidence="5" id="KW-1133">Transmembrane helix</keyword>
<dbReference type="EMBL" id="JAXIOK010000002">
    <property type="protein sequence ID" value="KAK4777891.1"/>
    <property type="molecule type" value="Genomic_DNA"/>
</dbReference>
<dbReference type="AlphaFoldDB" id="A0AAN7LB48"/>
<comment type="caution">
    <text evidence="10">The sequence shown here is derived from an EMBL/GenBank/DDBJ whole genome shotgun (WGS) entry which is preliminary data.</text>
</comment>
<name>A0AAN7LB48_9MYRT</name>
<evidence type="ECO:0000256" key="3">
    <source>
        <dbReference type="ARBA" id="ARBA00022692"/>
    </source>
</evidence>
<keyword evidence="3" id="KW-0812">Transmembrane</keyword>
<sequence>MDTLERYGPMYPFVSPYSWYWPIQLTAQSRPNKGAKWYLSLAHNNRRGHMLIRRDACRPQHNVHNDISYHTHKAKVKERPEEEEEMRLTRSSKEMQPPQPLPKKLLPWIVYAFLSIFLLRLCFHPMPSSPSRSYELSQSHSRILVSSSFSLSFSPSSLREEEEEEGVTGSQPNCDYTNGRWVHDPTAGPLYNGSSCSTIKDGQNCMAHGKPDLDFLQWRWRPHLCPLPRFDPNAFLNILSNRHFAFIGDSMARNQMESLLCMLSSVSSPNLVYANGEDNKFRKWHFPRENVSISVYWSPFLVKGIEKTSSGPAYNKLFLDTVDEKWASDLDSLDMVVLSIGHWFLHPAVYYQRGSILGCHYCPGTNYTEIGFYGALREALRTALKAISERSLGANGAKGKDVLLTTFSPSHFEGDWDKFGACPKTRPYNEAEKSLEGMDAEMRKIELEEVQSAKASAGNLAGFRMEALDVTKLSLLRPDGHPGPYMYPFPFADGHKDRVQNDCVHWCLPGPVDTWNEILLEMIKGWEDRPHPK</sequence>
<dbReference type="Pfam" id="PF14416">
    <property type="entry name" value="PMR5N"/>
    <property type="match status" value="1"/>
</dbReference>
<accession>A0AAN7LB48</accession>